<accession>A0A1T0C3C2</accession>
<dbReference type="Proteomes" id="UP000190652">
    <property type="component" value="Unassembled WGS sequence"/>
</dbReference>
<gene>
    <name evidence="1" type="ORF">B0686_09360</name>
</gene>
<dbReference type="AlphaFoldDB" id="A0A1T0C3C2"/>
<dbReference type="EMBL" id="MUYO01000005">
    <property type="protein sequence ID" value="OOS16870.1"/>
    <property type="molecule type" value="Genomic_DNA"/>
</dbReference>
<name>A0A1T0C3C2_STRMT</name>
<proteinExistence type="predicted"/>
<comment type="caution">
    <text evidence="1">The sequence shown here is derived from an EMBL/GenBank/DDBJ whole genome shotgun (WGS) entry which is preliminary data.</text>
</comment>
<reference evidence="1 2" key="1">
    <citation type="submission" date="2017-02" db="EMBL/GenBank/DDBJ databases">
        <title>Draft genome sequence of Streptococcus mitis CCUG 63687.</title>
        <authorList>
            <person name="Salva-Serra F."/>
            <person name="Engstrom-Jakobsson H."/>
            <person name="Thorell K."/>
            <person name="Jaen-Luchoro D."/>
            <person name="Gonzales-Siles L."/>
            <person name="Karlsson R."/>
            <person name="Yazdan S."/>
            <person name="Boulund F."/>
            <person name="Johnning A."/>
            <person name="Engstrand L."/>
            <person name="Kristiansson E."/>
            <person name="Moore E."/>
        </authorList>
    </citation>
    <scope>NUCLEOTIDE SEQUENCE [LARGE SCALE GENOMIC DNA]</scope>
    <source>
        <strain evidence="1 2">CCUG 63687</strain>
    </source>
</reference>
<organism evidence="1 2">
    <name type="scientific">Streptococcus mitis</name>
    <dbReference type="NCBI Taxonomy" id="28037"/>
    <lineage>
        <taxon>Bacteria</taxon>
        <taxon>Bacillati</taxon>
        <taxon>Bacillota</taxon>
        <taxon>Bacilli</taxon>
        <taxon>Lactobacillales</taxon>
        <taxon>Streptococcaceae</taxon>
        <taxon>Streptococcus</taxon>
        <taxon>Streptococcus mitis group</taxon>
    </lineage>
</organism>
<evidence type="ECO:0000313" key="2">
    <source>
        <dbReference type="Proteomes" id="UP000190652"/>
    </source>
</evidence>
<protein>
    <submittedName>
        <fullName evidence="1">Uncharacterized protein</fullName>
    </submittedName>
</protein>
<evidence type="ECO:0000313" key="1">
    <source>
        <dbReference type="EMBL" id="OOS16870.1"/>
    </source>
</evidence>
<dbReference type="RefSeq" id="WP_078352983.1">
    <property type="nucleotide sequence ID" value="NZ_MUYO01000005.1"/>
</dbReference>
<sequence>MEFLLTSTSGWVENQIPNAVIKKYTKIEVRYCSTFEEYDERFSRIEGSWLSEGVNHKTSKGRIQREFPNGAEGHFIEINSIEELLEFQKKVGNELIITSAIDNESIPAIEIYNNYRE</sequence>